<evidence type="ECO:0000313" key="3">
    <source>
        <dbReference type="Proteomes" id="UP001596074"/>
    </source>
</evidence>
<keyword evidence="3" id="KW-1185">Reference proteome</keyword>
<protein>
    <submittedName>
        <fullName evidence="2">DUF3054 domain-containing protein</fullName>
    </submittedName>
</protein>
<evidence type="ECO:0000256" key="1">
    <source>
        <dbReference type="SAM" id="Phobius"/>
    </source>
</evidence>
<sequence>MRNGWAAGLDVCSVLVFVGIGRASHDEGLGLVGFAGAAWPFLVGLALGWGVTRAWRGPAVLFPVGVGIWAATLVVGMLLRAVSGQGTAVAFVVVATLFLAAVLLGWRALFDRFSG</sequence>
<feature type="transmembrane region" description="Helical" evidence="1">
    <location>
        <begin position="7"/>
        <end position="25"/>
    </location>
</feature>
<gene>
    <name evidence="2" type="ORF">ACFPZN_43670</name>
</gene>
<proteinExistence type="predicted"/>
<keyword evidence="1" id="KW-0472">Membrane</keyword>
<keyword evidence="1" id="KW-0812">Transmembrane</keyword>
<accession>A0ABW1ADG0</accession>
<dbReference type="Proteomes" id="UP001596074">
    <property type="component" value="Unassembled WGS sequence"/>
</dbReference>
<name>A0ABW1ADG0_9ACTN</name>
<dbReference type="EMBL" id="JBHSON010000090">
    <property type="protein sequence ID" value="MFC5752555.1"/>
    <property type="molecule type" value="Genomic_DNA"/>
</dbReference>
<feature type="transmembrane region" description="Helical" evidence="1">
    <location>
        <begin position="88"/>
        <end position="110"/>
    </location>
</feature>
<organism evidence="2 3">
    <name type="scientific">Actinomadura rugatobispora</name>
    <dbReference type="NCBI Taxonomy" id="1994"/>
    <lineage>
        <taxon>Bacteria</taxon>
        <taxon>Bacillati</taxon>
        <taxon>Actinomycetota</taxon>
        <taxon>Actinomycetes</taxon>
        <taxon>Streptosporangiales</taxon>
        <taxon>Thermomonosporaceae</taxon>
        <taxon>Actinomadura</taxon>
    </lineage>
</organism>
<feature type="transmembrane region" description="Helical" evidence="1">
    <location>
        <begin position="31"/>
        <end position="52"/>
    </location>
</feature>
<reference evidence="3" key="1">
    <citation type="journal article" date="2019" name="Int. J. Syst. Evol. Microbiol.">
        <title>The Global Catalogue of Microorganisms (GCM) 10K type strain sequencing project: providing services to taxonomists for standard genome sequencing and annotation.</title>
        <authorList>
            <consortium name="The Broad Institute Genomics Platform"/>
            <consortium name="The Broad Institute Genome Sequencing Center for Infectious Disease"/>
            <person name="Wu L."/>
            <person name="Ma J."/>
        </authorList>
    </citation>
    <scope>NUCLEOTIDE SEQUENCE [LARGE SCALE GENOMIC DNA]</scope>
    <source>
        <strain evidence="3">KCTC 42087</strain>
    </source>
</reference>
<dbReference type="InterPro" id="IPR021414">
    <property type="entry name" value="DUF3054"/>
</dbReference>
<dbReference type="Pfam" id="PF11255">
    <property type="entry name" value="DUF3054"/>
    <property type="match status" value="1"/>
</dbReference>
<evidence type="ECO:0000313" key="2">
    <source>
        <dbReference type="EMBL" id="MFC5752555.1"/>
    </source>
</evidence>
<dbReference type="RefSeq" id="WP_378288653.1">
    <property type="nucleotide sequence ID" value="NZ_JBHSON010000090.1"/>
</dbReference>
<feature type="transmembrane region" description="Helical" evidence="1">
    <location>
        <begin position="59"/>
        <end position="82"/>
    </location>
</feature>
<comment type="caution">
    <text evidence="2">The sequence shown here is derived from an EMBL/GenBank/DDBJ whole genome shotgun (WGS) entry which is preliminary data.</text>
</comment>
<keyword evidence="1" id="KW-1133">Transmembrane helix</keyword>